<dbReference type="PROSITE" id="PS51157">
    <property type="entry name" value="ZF_UBR"/>
    <property type="match status" value="1"/>
</dbReference>
<evidence type="ECO:0000256" key="3">
    <source>
        <dbReference type="ARBA" id="ARBA00022833"/>
    </source>
</evidence>
<dbReference type="Gene3D" id="2.60.120.650">
    <property type="entry name" value="Cupin"/>
    <property type="match status" value="1"/>
</dbReference>
<dbReference type="AlphaFoldDB" id="A0AAV5RAZ0"/>
<name>A0AAV5RAZ0_PICKL</name>
<dbReference type="InterPro" id="IPR011011">
    <property type="entry name" value="Znf_FYVE_PHD"/>
</dbReference>
<reference evidence="6 7" key="1">
    <citation type="journal article" date="2023" name="Elife">
        <title>Identification of key yeast species and microbe-microbe interactions impacting larval growth of Drosophila in the wild.</title>
        <authorList>
            <person name="Mure A."/>
            <person name="Sugiura Y."/>
            <person name="Maeda R."/>
            <person name="Honda K."/>
            <person name="Sakurai N."/>
            <person name="Takahashi Y."/>
            <person name="Watada M."/>
            <person name="Katoh T."/>
            <person name="Gotoh A."/>
            <person name="Gotoh Y."/>
            <person name="Taniguchi I."/>
            <person name="Nakamura K."/>
            <person name="Hayashi T."/>
            <person name="Katayama T."/>
            <person name="Uemura T."/>
            <person name="Hattori Y."/>
        </authorList>
    </citation>
    <scope>NUCLEOTIDE SEQUENCE [LARGE SCALE GENOMIC DNA]</scope>
    <source>
        <strain evidence="6 7">PK-24</strain>
    </source>
</reference>
<feature type="zinc finger region" description="UBR-type" evidence="4">
    <location>
        <begin position="26"/>
        <end position="91"/>
    </location>
</feature>
<protein>
    <recommendedName>
        <fullName evidence="5">UBR-type domain-containing protein</fullName>
    </recommendedName>
</protein>
<dbReference type="Pfam" id="PF02207">
    <property type="entry name" value="zf-UBR"/>
    <property type="match status" value="1"/>
</dbReference>
<dbReference type="GO" id="GO:0008270">
    <property type="term" value="F:zinc ion binding"/>
    <property type="evidence" value="ECO:0007669"/>
    <property type="project" value="UniProtKB-KW"/>
</dbReference>
<dbReference type="SUPFAM" id="SSF57903">
    <property type="entry name" value="FYVE/PHD zinc finger"/>
    <property type="match status" value="1"/>
</dbReference>
<dbReference type="GO" id="GO:0005737">
    <property type="term" value="C:cytoplasm"/>
    <property type="evidence" value="ECO:0007669"/>
    <property type="project" value="TreeGrafter"/>
</dbReference>
<accession>A0AAV5RAZ0</accession>
<gene>
    <name evidence="6" type="ORF">DAPK24_052980</name>
</gene>
<dbReference type="CDD" id="cd19677">
    <property type="entry name" value="UBR-box_UBR7"/>
    <property type="match status" value="1"/>
</dbReference>
<dbReference type="InterPro" id="IPR003126">
    <property type="entry name" value="Znf_UBR"/>
</dbReference>
<keyword evidence="3" id="KW-0862">Zinc</keyword>
<evidence type="ECO:0000313" key="7">
    <source>
        <dbReference type="Proteomes" id="UP001378960"/>
    </source>
</evidence>
<sequence length="304" mass="35117">MDLITYLEEQSQLERNAKEFLPGNIDECTYSLGQIRQSLFACVTCQNVALCEACAVKCHTTHTVVELSSKRNTACDCGTTKTKSPCFVRYPAWETLDFKDYTPDTAYNNKYCHNYQGKFCCCDMPEDNEKYMVQCILGDACNEDWYHDTCILNKDIDLDSFETLICWKCVAMYPKQIEILKNILNAVTVPKDDSYTLLLKEDFKQVLEQHIQDNDEIKEFLENHPYLYSEDPIYEPHSDTDSTSSLFELGLKQMNKVPVEQVSKGLEAYDNIKSKLTEFLKPFAETGHVITEDEIKDFFKTIQN</sequence>
<evidence type="ECO:0000256" key="2">
    <source>
        <dbReference type="ARBA" id="ARBA00022771"/>
    </source>
</evidence>
<dbReference type="PANTHER" id="PTHR13513">
    <property type="entry name" value="E3 UBIQUITIN-PROTEIN LIGASE UBR7"/>
    <property type="match status" value="1"/>
</dbReference>
<proteinExistence type="predicted"/>
<dbReference type="InterPro" id="IPR047506">
    <property type="entry name" value="UBR7-like_UBR-box"/>
</dbReference>
<comment type="caution">
    <text evidence="6">The sequence shown here is derived from an EMBL/GenBank/DDBJ whole genome shotgun (WGS) entry which is preliminary data.</text>
</comment>
<keyword evidence="7" id="KW-1185">Reference proteome</keyword>
<feature type="domain" description="UBR-type" evidence="5">
    <location>
        <begin position="26"/>
        <end position="91"/>
    </location>
</feature>
<evidence type="ECO:0000313" key="6">
    <source>
        <dbReference type="EMBL" id="GMM48700.1"/>
    </source>
</evidence>
<dbReference type="PANTHER" id="PTHR13513:SF9">
    <property type="entry name" value="E3 UBIQUITIN-PROTEIN LIGASE UBR7-RELATED"/>
    <property type="match status" value="1"/>
</dbReference>
<keyword evidence="2" id="KW-0863">Zinc-finger</keyword>
<dbReference type="Proteomes" id="UP001378960">
    <property type="component" value="Unassembled WGS sequence"/>
</dbReference>
<keyword evidence="1" id="KW-0479">Metal-binding</keyword>
<dbReference type="GO" id="GO:0061630">
    <property type="term" value="F:ubiquitin protein ligase activity"/>
    <property type="evidence" value="ECO:0007669"/>
    <property type="project" value="InterPro"/>
</dbReference>
<evidence type="ECO:0000259" key="5">
    <source>
        <dbReference type="PROSITE" id="PS51157"/>
    </source>
</evidence>
<dbReference type="EMBL" id="BTGB01000009">
    <property type="protein sequence ID" value="GMM48700.1"/>
    <property type="molecule type" value="Genomic_DNA"/>
</dbReference>
<organism evidence="6 7">
    <name type="scientific">Pichia kluyveri</name>
    <name type="common">Yeast</name>
    <dbReference type="NCBI Taxonomy" id="36015"/>
    <lineage>
        <taxon>Eukaryota</taxon>
        <taxon>Fungi</taxon>
        <taxon>Dikarya</taxon>
        <taxon>Ascomycota</taxon>
        <taxon>Saccharomycotina</taxon>
        <taxon>Pichiomycetes</taxon>
        <taxon>Pichiales</taxon>
        <taxon>Pichiaceae</taxon>
        <taxon>Pichia</taxon>
    </lineage>
</organism>
<dbReference type="InterPro" id="IPR040204">
    <property type="entry name" value="UBR7"/>
</dbReference>
<evidence type="ECO:0000256" key="4">
    <source>
        <dbReference type="PROSITE-ProRule" id="PRU00508"/>
    </source>
</evidence>
<evidence type="ECO:0000256" key="1">
    <source>
        <dbReference type="ARBA" id="ARBA00022723"/>
    </source>
</evidence>
<dbReference type="SMART" id="SM00396">
    <property type="entry name" value="ZnF_UBR1"/>
    <property type="match status" value="1"/>
</dbReference>